<organism evidence="3 4">
    <name type="scientific">Stephania cephalantha</name>
    <dbReference type="NCBI Taxonomy" id="152367"/>
    <lineage>
        <taxon>Eukaryota</taxon>
        <taxon>Viridiplantae</taxon>
        <taxon>Streptophyta</taxon>
        <taxon>Embryophyta</taxon>
        <taxon>Tracheophyta</taxon>
        <taxon>Spermatophyta</taxon>
        <taxon>Magnoliopsida</taxon>
        <taxon>Ranunculales</taxon>
        <taxon>Menispermaceae</taxon>
        <taxon>Menispermoideae</taxon>
        <taxon>Cissampelideae</taxon>
        <taxon>Stephania</taxon>
    </lineage>
</organism>
<reference evidence="3 4" key="1">
    <citation type="submission" date="2024-01" db="EMBL/GenBank/DDBJ databases">
        <title>Genome assemblies of Stephania.</title>
        <authorList>
            <person name="Yang L."/>
        </authorList>
    </citation>
    <scope>NUCLEOTIDE SEQUENCE [LARGE SCALE GENOMIC DNA]</scope>
    <source>
        <strain evidence="3">JXDWG</strain>
        <tissue evidence="3">Leaf</tissue>
    </source>
</reference>
<evidence type="ECO:0000313" key="4">
    <source>
        <dbReference type="Proteomes" id="UP001419268"/>
    </source>
</evidence>
<keyword evidence="4" id="KW-1185">Reference proteome</keyword>
<comment type="caution">
    <text evidence="3">The sequence shown here is derived from an EMBL/GenBank/DDBJ whole genome shotgun (WGS) entry which is preliminary data.</text>
</comment>
<keyword evidence="2" id="KW-0472">Membrane</keyword>
<evidence type="ECO:0000256" key="2">
    <source>
        <dbReference type="SAM" id="Phobius"/>
    </source>
</evidence>
<evidence type="ECO:0000256" key="1">
    <source>
        <dbReference type="SAM" id="MobiDB-lite"/>
    </source>
</evidence>
<keyword evidence="2" id="KW-1133">Transmembrane helix</keyword>
<gene>
    <name evidence="3" type="ORF">Scep_016675</name>
</gene>
<dbReference type="EMBL" id="JBBNAG010000007">
    <property type="protein sequence ID" value="KAK9118582.1"/>
    <property type="molecule type" value="Genomic_DNA"/>
</dbReference>
<feature type="transmembrane region" description="Helical" evidence="2">
    <location>
        <begin position="47"/>
        <end position="68"/>
    </location>
</feature>
<feature type="region of interest" description="Disordered" evidence="1">
    <location>
        <begin position="1"/>
        <end position="25"/>
    </location>
</feature>
<dbReference type="Proteomes" id="UP001419268">
    <property type="component" value="Unassembled WGS sequence"/>
</dbReference>
<accession>A0AAP0NSV3</accession>
<dbReference type="AlphaFoldDB" id="A0AAP0NSV3"/>
<keyword evidence="2" id="KW-0812">Transmembrane</keyword>
<name>A0AAP0NSV3_9MAGN</name>
<feature type="transmembrane region" description="Helical" evidence="2">
    <location>
        <begin position="75"/>
        <end position="103"/>
    </location>
</feature>
<sequence>MPLLSSPPLPPSQLPPSPLPPSPPPPRRYCPLLSLPPLPPLSLTLPLPPHALLTAAVALAAVALATAASTPLLPLALLTAPAALVLASSPLLPLALLVAATLASLECLTAPRLHAFASLECRAITTVGRRSPLTEVRFVVVVVVVEE</sequence>
<evidence type="ECO:0000313" key="3">
    <source>
        <dbReference type="EMBL" id="KAK9118582.1"/>
    </source>
</evidence>
<protein>
    <submittedName>
        <fullName evidence="3">Uncharacterized protein</fullName>
    </submittedName>
</protein>
<proteinExistence type="predicted"/>